<comment type="caution">
    <text evidence="3">The sequence shown here is derived from an EMBL/GenBank/DDBJ whole genome shotgun (WGS) entry which is preliminary data.</text>
</comment>
<reference evidence="3 4" key="1">
    <citation type="journal article" date="2015" name="Genome Announc.">
        <title>Expanding the biotechnology potential of lactobacilli through comparative genomics of 213 strains and associated genera.</title>
        <authorList>
            <person name="Sun Z."/>
            <person name="Harris H.M."/>
            <person name="McCann A."/>
            <person name="Guo C."/>
            <person name="Argimon S."/>
            <person name="Zhang W."/>
            <person name="Yang X."/>
            <person name="Jeffery I.B."/>
            <person name="Cooney J.C."/>
            <person name="Kagawa T.F."/>
            <person name="Liu W."/>
            <person name="Song Y."/>
            <person name="Salvetti E."/>
            <person name="Wrobel A."/>
            <person name="Rasinkangas P."/>
            <person name="Parkhill J."/>
            <person name="Rea M.C."/>
            <person name="O'Sullivan O."/>
            <person name="Ritari J."/>
            <person name="Douillard F.P."/>
            <person name="Paul Ross R."/>
            <person name="Yang R."/>
            <person name="Briner A.E."/>
            <person name="Felis G.E."/>
            <person name="de Vos W.M."/>
            <person name="Barrangou R."/>
            <person name="Klaenhammer T.R."/>
            <person name="Caufield P.W."/>
            <person name="Cui Y."/>
            <person name="Zhang H."/>
            <person name="O'Toole P.W."/>
        </authorList>
    </citation>
    <scope>NUCLEOTIDE SEQUENCE [LARGE SCALE GENOMIC DNA]</scope>
    <source>
        <strain evidence="3 4">DSM 20690</strain>
    </source>
</reference>
<dbReference type="Gene3D" id="3.40.50.450">
    <property type="match status" value="1"/>
</dbReference>
<dbReference type="InterPro" id="IPR031100">
    <property type="entry name" value="LOG_fam"/>
</dbReference>
<dbReference type="Pfam" id="PF03641">
    <property type="entry name" value="Lysine_decarbox"/>
    <property type="match status" value="1"/>
</dbReference>
<dbReference type="Proteomes" id="UP000051565">
    <property type="component" value="Unassembled WGS sequence"/>
</dbReference>
<dbReference type="PATRIC" id="fig|1122148.6.peg.62"/>
<dbReference type="NCBIfam" id="TIGR00730">
    <property type="entry name" value="Rossman fold protein, TIGR00730 family"/>
    <property type="match status" value="1"/>
</dbReference>
<protein>
    <recommendedName>
        <fullName evidence="2">Cytokinin riboside 5'-monophosphate phosphoribohydrolase</fullName>
        <ecNumber evidence="2">3.2.2.n1</ecNumber>
    </recommendedName>
</protein>
<dbReference type="EMBL" id="JQBT01000010">
    <property type="protein sequence ID" value="KRN80482.1"/>
    <property type="molecule type" value="Genomic_DNA"/>
</dbReference>
<evidence type="ECO:0000256" key="2">
    <source>
        <dbReference type="RuleBase" id="RU363015"/>
    </source>
</evidence>
<keyword evidence="2" id="KW-0203">Cytokinin biosynthesis</keyword>
<dbReference type="AlphaFoldDB" id="A0A0R2JTN6"/>
<dbReference type="SUPFAM" id="SSF102405">
    <property type="entry name" value="MCP/YpsA-like"/>
    <property type="match status" value="1"/>
</dbReference>
<keyword evidence="2" id="KW-0378">Hydrolase</keyword>
<evidence type="ECO:0000313" key="3">
    <source>
        <dbReference type="EMBL" id="KRN80482.1"/>
    </source>
</evidence>
<gene>
    <name evidence="3" type="ORF">IV52_GL000056</name>
</gene>
<dbReference type="GO" id="GO:0016799">
    <property type="term" value="F:hydrolase activity, hydrolyzing N-glycosyl compounds"/>
    <property type="evidence" value="ECO:0007669"/>
    <property type="project" value="TreeGrafter"/>
</dbReference>
<accession>A0A0R2JTN6</accession>
<proteinExistence type="inferred from homology"/>
<evidence type="ECO:0000313" key="4">
    <source>
        <dbReference type="Proteomes" id="UP000051565"/>
    </source>
</evidence>
<dbReference type="PANTHER" id="PTHR31223">
    <property type="entry name" value="LOG FAMILY PROTEIN YJL055W"/>
    <property type="match status" value="1"/>
</dbReference>
<name>A0A0R2JTN6_9LACO</name>
<dbReference type="EC" id="3.2.2.n1" evidence="2"/>
<keyword evidence="4" id="KW-1185">Reference proteome</keyword>
<dbReference type="STRING" id="53444.AYR59_01195"/>
<dbReference type="InterPro" id="IPR005269">
    <property type="entry name" value="LOG"/>
</dbReference>
<dbReference type="GO" id="GO:0005829">
    <property type="term" value="C:cytosol"/>
    <property type="evidence" value="ECO:0007669"/>
    <property type="project" value="TreeGrafter"/>
</dbReference>
<comment type="similarity">
    <text evidence="1 2">Belongs to the LOG family.</text>
</comment>
<organism evidence="3 4">
    <name type="scientific">Fructilactobacillus lindneri DSM 20690 = JCM 11027</name>
    <dbReference type="NCBI Taxonomy" id="1122148"/>
    <lineage>
        <taxon>Bacteria</taxon>
        <taxon>Bacillati</taxon>
        <taxon>Bacillota</taxon>
        <taxon>Bacilli</taxon>
        <taxon>Lactobacillales</taxon>
        <taxon>Lactobacillaceae</taxon>
        <taxon>Fructilactobacillus</taxon>
    </lineage>
</organism>
<evidence type="ECO:0000256" key="1">
    <source>
        <dbReference type="ARBA" id="ARBA00006763"/>
    </source>
</evidence>
<sequence>MDMKAVAVYCGASAGNDVIYQQATKQLAKWLVDHQLELVYGGGGVGLMGLLASTVLELGGKVHGIMPRELVERGASKANLTSLEVVENMSIRKRKMIEASDGCIVLPGGPGTLEEISEAYSWTRIGDNNNPCVLFNVAGYYDSLEKFFDEMTKKEFLTDTDREKLLFSDSLDEIYNFMENYQPPKIRAYQK</sequence>
<dbReference type="PANTHER" id="PTHR31223:SF70">
    <property type="entry name" value="LOG FAMILY PROTEIN YJL055W"/>
    <property type="match status" value="1"/>
</dbReference>
<dbReference type="GO" id="GO:0009691">
    <property type="term" value="P:cytokinin biosynthetic process"/>
    <property type="evidence" value="ECO:0007669"/>
    <property type="project" value="UniProtKB-UniRule"/>
</dbReference>